<dbReference type="Proteomes" id="UP000479710">
    <property type="component" value="Unassembled WGS sequence"/>
</dbReference>
<dbReference type="EMBL" id="SPHZ02000001">
    <property type="protein sequence ID" value="KAF0935546.1"/>
    <property type="molecule type" value="Genomic_DNA"/>
</dbReference>
<dbReference type="SUPFAM" id="SSF53098">
    <property type="entry name" value="Ribonuclease H-like"/>
    <property type="match status" value="1"/>
</dbReference>
<evidence type="ECO:0008006" key="3">
    <source>
        <dbReference type="Google" id="ProtNLM"/>
    </source>
</evidence>
<keyword evidence="2" id="KW-1185">Reference proteome</keyword>
<dbReference type="AlphaFoldDB" id="A0A6G1FF30"/>
<gene>
    <name evidence="1" type="ORF">E2562_034356</name>
</gene>
<dbReference type="PANTHER" id="PTHR46481">
    <property type="entry name" value="ZINC FINGER BED DOMAIN-CONTAINING PROTEIN 4"/>
    <property type="match status" value="1"/>
</dbReference>
<dbReference type="InterPro" id="IPR012337">
    <property type="entry name" value="RNaseH-like_sf"/>
</dbReference>
<name>A0A6G1FF30_9ORYZ</name>
<protein>
    <recommendedName>
        <fullName evidence="3">hAT-like transposase RNase-H fold domain-containing protein</fullName>
    </recommendedName>
</protein>
<evidence type="ECO:0000313" key="1">
    <source>
        <dbReference type="EMBL" id="KAF0935546.1"/>
    </source>
</evidence>
<accession>A0A6G1FF30</accession>
<comment type="caution">
    <text evidence="1">The sequence shown here is derived from an EMBL/GenBank/DDBJ whole genome shotgun (WGS) entry which is preliminary data.</text>
</comment>
<proteinExistence type="predicted"/>
<evidence type="ECO:0000313" key="2">
    <source>
        <dbReference type="Proteomes" id="UP000479710"/>
    </source>
</evidence>
<dbReference type="OrthoDB" id="1900170at2759"/>
<dbReference type="InterPro" id="IPR052035">
    <property type="entry name" value="ZnF_BED_domain_contain"/>
</dbReference>
<dbReference type="PANTHER" id="PTHR46481:SF11">
    <property type="entry name" value="ZINC FINGER BED DOMAIN-CONTAINING PROTEIN RICESLEEPER 2-LIKE"/>
    <property type="match status" value="1"/>
</dbReference>
<sequence length="154" mass="18078">MEVEEEEEDGCEARSKRKLTSTVWKEFTRVKYSGRVKAKCMKEIMSRYEQEKKKAIDYMAGIKSRVAITTDMWTSDNQKRGYMAITAHFIDESWTLRNIIMRFIYVPNPHTADVISEELYDALVEWNLDDKFKTMDNLLAFGLVSKTFKKAFSC</sequence>
<reference evidence="1 2" key="1">
    <citation type="submission" date="2019-11" db="EMBL/GenBank/DDBJ databases">
        <title>Whole genome sequence of Oryza granulata.</title>
        <authorList>
            <person name="Li W."/>
        </authorList>
    </citation>
    <scope>NUCLEOTIDE SEQUENCE [LARGE SCALE GENOMIC DNA]</scope>
    <source>
        <strain evidence="2">cv. Menghai</strain>
        <tissue evidence="1">Leaf</tissue>
    </source>
</reference>
<organism evidence="1 2">
    <name type="scientific">Oryza meyeriana var. granulata</name>
    <dbReference type="NCBI Taxonomy" id="110450"/>
    <lineage>
        <taxon>Eukaryota</taxon>
        <taxon>Viridiplantae</taxon>
        <taxon>Streptophyta</taxon>
        <taxon>Embryophyta</taxon>
        <taxon>Tracheophyta</taxon>
        <taxon>Spermatophyta</taxon>
        <taxon>Magnoliopsida</taxon>
        <taxon>Liliopsida</taxon>
        <taxon>Poales</taxon>
        <taxon>Poaceae</taxon>
        <taxon>BOP clade</taxon>
        <taxon>Oryzoideae</taxon>
        <taxon>Oryzeae</taxon>
        <taxon>Oryzinae</taxon>
        <taxon>Oryza</taxon>
        <taxon>Oryza meyeriana</taxon>
    </lineage>
</organism>